<proteinExistence type="predicted"/>
<dbReference type="STRING" id="1220554.GCA_001552135_02809"/>
<evidence type="ECO:0000256" key="2">
    <source>
        <dbReference type="SAM" id="Phobius"/>
    </source>
</evidence>
<feature type="transmembrane region" description="Helical" evidence="2">
    <location>
        <begin position="133"/>
        <end position="152"/>
    </location>
</feature>
<keyword evidence="2" id="KW-0472">Membrane</keyword>
<evidence type="ECO:0000256" key="3">
    <source>
        <dbReference type="SAM" id="SignalP"/>
    </source>
</evidence>
<keyword evidence="2" id="KW-1133">Transmembrane helix</keyword>
<evidence type="ECO:0000256" key="1">
    <source>
        <dbReference type="SAM" id="MobiDB-lite"/>
    </source>
</evidence>
<comment type="caution">
    <text evidence="4">The sequence shown here is derived from an EMBL/GenBank/DDBJ whole genome shotgun (WGS) entry which is preliminary data.</text>
</comment>
<dbReference type="NCBIfam" id="NF038012">
    <property type="entry name" value="DMT_1"/>
    <property type="match status" value="1"/>
</dbReference>
<dbReference type="EMBL" id="VSFG01000004">
    <property type="protein sequence ID" value="TYB44938.1"/>
    <property type="molecule type" value="Genomic_DNA"/>
</dbReference>
<reference evidence="4 5" key="1">
    <citation type="submission" date="2019-08" db="EMBL/GenBank/DDBJ databases">
        <title>Actinomadura sp. nov. CYP1-5 isolated from mountain soil.</title>
        <authorList>
            <person name="Songsumanus A."/>
            <person name="Kuncharoen N."/>
            <person name="Kudo T."/>
            <person name="Yuki M."/>
            <person name="Igarashi Y."/>
            <person name="Tanasupawat S."/>
        </authorList>
    </citation>
    <scope>NUCLEOTIDE SEQUENCE [LARGE SCALE GENOMIC DNA]</scope>
    <source>
        <strain evidence="4 5">JCM 14158</strain>
    </source>
</reference>
<feature type="transmembrane region" description="Helical" evidence="2">
    <location>
        <begin position="67"/>
        <end position="88"/>
    </location>
</feature>
<feature type="transmembrane region" description="Helical" evidence="2">
    <location>
        <begin position="104"/>
        <end position="121"/>
    </location>
</feature>
<dbReference type="Proteomes" id="UP000323380">
    <property type="component" value="Unassembled WGS sequence"/>
</dbReference>
<dbReference type="PANTHER" id="PTHR40761">
    <property type="entry name" value="CONSERVED INTEGRAL MEMBRANE ALANINE VALINE AND LEUCINE RICH PROTEIN-RELATED"/>
    <property type="match status" value="1"/>
</dbReference>
<evidence type="ECO:0000313" key="4">
    <source>
        <dbReference type="EMBL" id="TYB44938.1"/>
    </source>
</evidence>
<feature type="region of interest" description="Disordered" evidence="1">
    <location>
        <begin position="274"/>
        <end position="293"/>
    </location>
</feature>
<sequence length="293" mass="30711">MSLLAIALALAAAVFFALAAAFQHHAAFHEVRHRLFDVRLLWRLLHHPIWVCGQLGDLAGIVLHTTALHVGTLVLVQPVLVSGLLLSVPTEAVLDRRRPHRRDLVGVAFAAGGLAAFLAAADPRAGIDRPSGAAWLASGLLVGAAVLVLLLLSWRTTRGSRSGAYIGLATGVLYGFGAALLKTTADLLTTRPLTLPLHWEMYALIGSGVVALQLNQSAFQHSSLAAPLTTMTLAEPLVSVVLGLTAFHEQIRTSPVRLAIIAAGALAMACGVRTTSTGRRPPASARSGSGTRP</sequence>
<dbReference type="RefSeq" id="WP_067890509.1">
    <property type="nucleotide sequence ID" value="NZ_VSFG01000004.1"/>
</dbReference>
<keyword evidence="5" id="KW-1185">Reference proteome</keyword>
<evidence type="ECO:0000313" key="5">
    <source>
        <dbReference type="Proteomes" id="UP000323380"/>
    </source>
</evidence>
<dbReference type="AlphaFoldDB" id="A0A5D0NL06"/>
<name>A0A5D0NL06_9ACTN</name>
<feature type="signal peptide" evidence="3">
    <location>
        <begin position="1"/>
        <end position="19"/>
    </location>
</feature>
<keyword evidence="2" id="KW-0812">Transmembrane</keyword>
<accession>A0A5D0NL06</accession>
<feature type="chain" id="PRO_5039413742" description="DMT family transporter" evidence="3">
    <location>
        <begin position="20"/>
        <end position="293"/>
    </location>
</feature>
<keyword evidence="3" id="KW-0732">Signal</keyword>
<gene>
    <name evidence="4" type="ORF">FXF69_22700</name>
</gene>
<feature type="transmembrane region" description="Helical" evidence="2">
    <location>
        <begin position="164"/>
        <end position="181"/>
    </location>
</feature>
<protein>
    <recommendedName>
        <fullName evidence="6">DMT family transporter</fullName>
    </recommendedName>
</protein>
<dbReference type="PANTHER" id="PTHR40761:SF1">
    <property type="entry name" value="CONSERVED INTEGRAL MEMBRANE ALANINE VALINE AND LEUCINE RICH PROTEIN-RELATED"/>
    <property type="match status" value="1"/>
</dbReference>
<evidence type="ECO:0008006" key="6">
    <source>
        <dbReference type="Google" id="ProtNLM"/>
    </source>
</evidence>
<organism evidence="4 5">
    <name type="scientific">Actinomadura chibensis</name>
    <dbReference type="NCBI Taxonomy" id="392828"/>
    <lineage>
        <taxon>Bacteria</taxon>
        <taxon>Bacillati</taxon>
        <taxon>Actinomycetota</taxon>
        <taxon>Actinomycetes</taxon>
        <taxon>Streptosporangiales</taxon>
        <taxon>Thermomonosporaceae</taxon>
        <taxon>Actinomadura</taxon>
    </lineage>
</organism>